<proteinExistence type="inferred from homology"/>
<feature type="compositionally biased region" description="Polar residues" evidence="8">
    <location>
        <begin position="200"/>
        <end position="225"/>
    </location>
</feature>
<organism evidence="12 13">
    <name type="scientific">Scomber scombrus</name>
    <name type="common">Atlantic mackerel</name>
    <name type="synonym">Scomber vernalis</name>
    <dbReference type="NCBI Taxonomy" id="13677"/>
    <lineage>
        <taxon>Eukaryota</taxon>
        <taxon>Metazoa</taxon>
        <taxon>Chordata</taxon>
        <taxon>Craniata</taxon>
        <taxon>Vertebrata</taxon>
        <taxon>Euteleostomi</taxon>
        <taxon>Actinopterygii</taxon>
        <taxon>Neopterygii</taxon>
        <taxon>Teleostei</taxon>
        <taxon>Neoteleostei</taxon>
        <taxon>Acanthomorphata</taxon>
        <taxon>Pelagiaria</taxon>
        <taxon>Scombriformes</taxon>
        <taxon>Scombridae</taxon>
        <taxon>Scomber</taxon>
    </lineage>
</organism>
<evidence type="ECO:0000256" key="8">
    <source>
        <dbReference type="SAM" id="MobiDB-lite"/>
    </source>
</evidence>
<dbReference type="EMBL" id="CAWUFR010000071">
    <property type="protein sequence ID" value="CAK6964274.1"/>
    <property type="molecule type" value="Genomic_DNA"/>
</dbReference>
<dbReference type="PROSITE" id="PS50835">
    <property type="entry name" value="IG_LIKE"/>
    <property type="match status" value="3"/>
</dbReference>
<evidence type="ECO:0000313" key="13">
    <source>
        <dbReference type="Proteomes" id="UP001314229"/>
    </source>
</evidence>
<sequence>MFVLIWAAFLLSVSCSIADEAGVKGNKTTVTRTLNVTCEDDVSLDLSQKPTVIVPPLTEGQQTTLTCTAPGLCSGSVPTITWTWRGRGEKTTEITGNLTERKTENITAVIQRHSSTLTFNPLAEHHGTQVTCKVGFTGNKTTEKTVTLNVTYIKITGNTSVKEGKALNLTCSVEGFSSSDITWTEPGSKKSQEETKTDLQNDTEPNLKNNTETNQMNDTETQGGIDMQSKNVTRTELNNRTSTLFISNMRSDRSGRYICTAKYLNTTLTTYADITVTWQPKILNNSGCEKSGQSNVVTCVCISHGVPLPTIKWPLLESHTQYSVITTVLNHTVNSTITLPVTDHRNTVVGCVSSNENGEAKENLTAMKTDNKTQHQEQQNDSPFSILLRKLLTIVQQIEVIIAFFIGILLSAIICCLATKCCRKKEKSSGNLAEMEMEMATIEAVVLIDGGQAVEENGTHNQEAAKGGAEAAGQSAPDGDVEPKEVEYSDIDFSMLKRRSPEAETQNDTETEYAEIKREETEEGQDVGGAEGDMLESNVEEEEVLIEKDKETSQSIPATEEEGGEDVAMYPNVTVTE</sequence>
<dbReference type="SMART" id="SM00409">
    <property type="entry name" value="IG"/>
    <property type="match status" value="2"/>
</dbReference>
<dbReference type="PANTHER" id="PTHR12035:SF128">
    <property type="entry name" value="BRANCHED CHAIN KETO ACID DEHYDROGENASE E1 SUBUNIT BETA,-LIKE-RELATED"/>
    <property type="match status" value="1"/>
</dbReference>
<dbReference type="InterPro" id="IPR036179">
    <property type="entry name" value="Ig-like_dom_sf"/>
</dbReference>
<comment type="similarity">
    <text evidence="7">Belongs to the immunoglobulin superfamily. SIGLEC (sialic acid binding Ig-like lectin) family.</text>
</comment>
<keyword evidence="5 9" id="KW-1133">Transmembrane helix</keyword>
<gene>
    <name evidence="12" type="ORF">FSCOSCO3_A035846</name>
</gene>
<dbReference type="Pfam" id="PF13895">
    <property type="entry name" value="Ig_2"/>
    <property type="match status" value="1"/>
</dbReference>
<dbReference type="SUPFAM" id="SSF48726">
    <property type="entry name" value="Immunoglobulin"/>
    <property type="match status" value="2"/>
</dbReference>
<dbReference type="Gene3D" id="2.60.40.10">
    <property type="entry name" value="Immunoglobulins"/>
    <property type="match status" value="3"/>
</dbReference>
<dbReference type="GO" id="GO:0005886">
    <property type="term" value="C:plasma membrane"/>
    <property type="evidence" value="ECO:0007669"/>
    <property type="project" value="TreeGrafter"/>
</dbReference>
<evidence type="ECO:0000259" key="11">
    <source>
        <dbReference type="PROSITE" id="PS50835"/>
    </source>
</evidence>
<evidence type="ECO:0000256" key="2">
    <source>
        <dbReference type="ARBA" id="ARBA00022692"/>
    </source>
</evidence>
<dbReference type="InterPro" id="IPR051036">
    <property type="entry name" value="SIGLEC"/>
</dbReference>
<dbReference type="GO" id="GO:0030246">
    <property type="term" value="F:carbohydrate binding"/>
    <property type="evidence" value="ECO:0007669"/>
    <property type="project" value="UniProtKB-KW"/>
</dbReference>
<dbReference type="InterPro" id="IPR007110">
    <property type="entry name" value="Ig-like_dom"/>
</dbReference>
<evidence type="ECO:0000256" key="4">
    <source>
        <dbReference type="ARBA" id="ARBA00022889"/>
    </source>
</evidence>
<evidence type="ECO:0000313" key="12">
    <source>
        <dbReference type="EMBL" id="CAK6964274.1"/>
    </source>
</evidence>
<keyword evidence="4" id="KW-0130">Cell adhesion</keyword>
<feature type="region of interest" description="Disordered" evidence="8">
    <location>
        <begin position="180"/>
        <end position="225"/>
    </location>
</feature>
<evidence type="ECO:0000256" key="7">
    <source>
        <dbReference type="ARBA" id="ARBA00038361"/>
    </source>
</evidence>
<feature type="region of interest" description="Disordered" evidence="8">
    <location>
        <begin position="496"/>
        <end position="577"/>
    </location>
</feature>
<keyword evidence="3" id="KW-0430">Lectin</keyword>
<comment type="caution">
    <text evidence="12">The sequence shown here is derived from an EMBL/GenBank/DDBJ whole genome shotgun (WGS) entry which is preliminary data.</text>
</comment>
<feature type="region of interest" description="Disordered" evidence="8">
    <location>
        <begin position="460"/>
        <end position="484"/>
    </location>
</feature>
<evidence type="ECO:0000256" key="1">
    <source>
        <dbReference type="ARBA" id="ARBA00004479"/>
    </source>
</evidence>
<evidence type="ECO:0000256" key="9">
    <source>
        <dbReference type="SAM" id="Phobius"/>
    </source>
</evidence>
<dbReference type="InterPro" id="IPR003598">
    <property type="entry name" value="Ig_sub2"/>
</dbReference>
<feature type="compositionally biased region" description="Low complexity" evidence="8">
    <location>
        <begin position="464"/>
        <end position="473"/>
    </location>
</feature>
<feature type="chain" id="PRO_5043954039" evidence="10">
    <location>
        <begin position="19"/>
        <end position="577"/>
    </location>
</feature>
<accession>A0AAV1NZM6</accession>
<feature type="transmembrane region" description="Helical" evidence="9">
    <location>
        <begin position="400"/>
        <end position="419"/>
    </location>
</feature>
<evidence type="ECO:0000256" key="10">
    <source>
        <dbReference type="SAM" id="SignalP"/>
    </source>
</evidence>
<dbReference type="Proteomes" id="UP001314229">
    <property type="component" value="Unassembled WGS sequence"/>
</dbReference>
<dbReference type="GO" id="GO:0007155">
    <property type="term" value="P:cell adhesion"/>
    <property type="evidence" value="ECO:0007669"/>
    <property type="project" value="UniProtKB-KW"/>
</dbReference>
<dbReference type="InterPro" id="IPR013783">
    <property type="entry name" value="Ig-like_fold"/>
</dbReference>
<keyword evidence="2 9" id="KW-0812">Transmembrane</keyword>
<keyword evidence="13" id="KW-1185">Reference proteome</keyword>
<dbReference type="Pfam" id="PF13927">
    <property type="entry name" value="Ig_3"/>
    <property type="match status" value="1"/>
</dbReference>
<evidence type="ECO:0000256" key="5">
    <source>
        <dbReference type="ARBA" id="ARBA00022989"/>
    </source>
</evidence>
<dbReference type="AlphaFoldDB" id="A0AAV1NZM6"/>
<dbReference type="GO" id="GO:0033691">
    <property type="term" value="F:sialic acid binding"/>
    <property type="evidence" value="ECO:0007669"/>
    <property type="project" value="TreeGrafter"/>
</dbReference>
<dbReference type="SMART" id="SM00408">
    <property type="entry name" value="IGc2"/>
    <property type="match status" value="1"/>
</dbReference>
<protein>
    <submittedName>
        <fullName evidence="12">Sialic acid-binding Ig-like lectin 5</fullName>
    </submittedName>
</protein>
<dbReference type="PANTHER" id="PTHR12035">
    <property type="entry name" value="SIALIC ACID BINDING IMMUNOGLOBULIN-LIKE LECTIN"/>
    <property type="match status" value="1"/>
</dbReference>
<feature type="compositionally biased region" description="Basic and acidic residues" evidence="8">
    <location>
        <begin position="187"/>
        <end position="199"/>
    </location>
</feature>
<feature type="domain" description="Ig-like" evidence="11">
    <location>
        <begin position="50"/>
        <end position="147"/>
    </location>
</feature>
<feature type="signal peptide" evidence="10">
    <location>
        <begin position="1"/>
        <end position="18"/>
    </location>
</feature>
<evidence type="ECO:0000256" key="6">
    <source>
        <dbReference type="ARBA" id="ARBA00023136"/>
    </source>
</evidence>
<reference evidence="12 13" key="1">
    <citation type="submission" date="2024-01" db="EMBL/GenBank/DDBJ databases">
        <authorList>
            <person name="Alioto T."/>
            <person name="Alioto T."/>
            <person name="Gomez Garrido J."/>
        </authorList>
    </citation>
    <scope>NUCLEOTIDE SEQUENCE [LARGE SCALE GENOMIC DNA]</scope>
</reference>
<feature type="domain" description="Ig-like" evidence="11">
    <location>
        <begin position="280"/>
        <end position="365"/>
    </location>
</feature>
<comment type="subcellular location">
    <subcellularLocation>
        <location evidence="1">Membrane</location>
        <topology evidence="1">Single-pass type I membrane protein</topology>
    </subcellularLocation>
</comment>
<name>A0AAV1NZM6_SCOSC</name>
<feature type="domain" description="Ig-like" evidence="11">
    <location>
        <begin position="148"/>
        <end position="275"/>
    </location>
</feature>
<keyword evidence="6 9" id="KW-0472">Membrane</keyword>
<keyword evidence="10" id="KW-0732">Signal</keyword>
<evidence type="ECO:0000256" key="3">
    <source>
        <dbReference type="ARBA" id="ARBA00022734"/>
    </source>
</evidence>
<dbReference type="InterPro" id="IPR003599">
    <property type="entry name" value="Ig_sub"/>
</dbReference>